<dbReference type="Proteomes" id="UP000593562">
    <property type="component" value="Unassembled WGS sequence"/>
</dbReference>
<dbReference type="InParanoid" id="A0A7J7BUF0"/>
<evidence type="ECO:0000313" key="4">
    <source>
        <dbReference type="EMBL" id="KAF5725325.1"/>
    </source>
</evidence>
<comment type="similarity">
    <text evidence="1">Belongs to the FPP family.</text>
</comment>
<gene>
    <name evidence="4" type="ORF">HS088_TW23G00046</name>
</gene>
<evidence type="ECO:0000256" key="1">
    <source>
        <dbReference type="ARBA" id="ARBA00005921"/>
    </source>
</evidence>
<dbReference type="Pfam" id="PF05911">
    <property type="entry name" value="FPP"/>
    <property type="match status" value="1"/>
</dbReference>
<name>A0A7J7BUF0_TRIWF</name>
<evidence type="ECO:0000256" key="3">
    <source>
        <dbReference type="SAM" id="MobiDB-lite"/>
    </source>
</evidence>
<feature type="compositionally biased region" description="Low complexity" evidence="3">
    <location>
        <begin position="150"/>
        <end position="161"/>
    </location>
</feature>
<feature type="compositionally biased region" description="Polar residues" evidence="3">
    <location>
        <begin position="126"/>
        <end position="139"/>
    </location>
</feature>
<dbReference type="InterPro" id="IPR008587">
    <property type="entry name" value="FPP_plant"/>
</dbReference>
<sequence>MSAKIDALESEVEKEKASSMEIAVKYRQLEDELSRKKLEVELQQTASANGQMKINQEDLDVAAGKLADCQKTIASLGNQLKSLATLEDFLLDTSIPTLPTGDFPIPRTSDRWKLHSNETYSPKAASVSSRITIDSSGPSPNKIERNAPQSSSSSSVSMNHVSSEKNRNGFAKFFSRSKNGIQLEL</sequence>
<comment type="caution">
    <text evidence="4">The sequence shown here is derived from an EMBL/GenBank/DDBJ whole genome shotgun (WGS) entry which is preliminary data.</text>
</comment>
<accession>A0A7J7BUF0</accession>
<protein>
    <submittedName>
        <fullName evidence="4">Filament-like plant protein</fullName>
    </submittedName>
</protein>
<evidence type="ECO:0000313" key="5">
    <source>
        <dbReference type="Proteomes" id="UP000593562"/>
    </source>
</evidence>
<dbReference type="AlphaFoldDB" id="A0A7J7BUF0"/>
<dbReference type="PANTHER" id="PTHR31580">
    <property type="entry name" value="FILAMENT-LIKE PLANT PROTEIN 4"/>
    <property type="match status" value="1"/>
</dbReference>
<keyword evidence="2" id="KW-0175">Coiled coil</keyword>
<evidence type="ECO:0000256" key="2">
    <source>
        <dbReference type="ARBA" id="ARBA00023054"/>
    </source>
</evidence>
<dbReference type="EMBL" id="JAAARO010000023">
    <property type="protein sequence ID" value="KAF5725325.1"/>
    <property type="molecule type" value="Genomic_DNA"/>
</dbReference>
<dbReference type="PANTHER" id="PTHR31580:SF5">
    <property type="entry name" value="FILAMENT-LIKE PLANT PROTEIN 1-RELATED"/>
    <property type="match status" value="1"/>
</dbReference>
<feature type="region of interest" description="Disordered" evidence="3">
    <location>
        <begin position="125"/>
        <end position="163"/>
    </location>
</feature>
<reference evidence="4 5" key="1">
    <citation type="journal article" date="2020" name="Nat. Commun.">
        <title>Genome of Tripterygium wilfordii and identification of cytochrome P450 involved in triptolide biosynthesis.</title>
        <authorList>
            <person name="Tu L."/>
            <person name="Su P."/>
            <person name="Zhang Z."/>
            <person name="Gao L."/>
            <person name="Wang J."/>
            <person name="Hu T."/>
            <person name="Zhou J."/>
            <person name="Zhang Y."/>
            <person name="Zhao Y."/>
            <person name="Liu Y."/>
            <person name="Song Y."/>
            <person name="Tong Y."/>
            <person name="Lu Y."/>
            <person name="Yang J."/>
            <person name="Xu C."/>
            <person name="Jia M."/>
            <person name="Peters R.J."/>
            <person name="Huang L."/>
            <person name="Gao W."/>
        </authorList>
    </citation>
    <scope>NUCLEOTIDE SEQUENCE [LARGE SCALE GENOMIC DNA]</scope>
    <source>
        <strain evidence="5">cv. XIE 37</strain>
        <tissue evidence="4">Leaf</tissue>
    </source>
</reference>
<proteinExistence type="inferred from homology"/>
<organism evidence="4 5">
    <name type="scientific">Tripterygium wilfordii</name>
    <name type="common">Thunder God vine</name>
    <dbReference type="NCBI Taxonomy" id="458696"/>
    <lineage>
        <taxon>Eukaryota</taxon>
        <taxon>Viridiplantae</taxon>
        <taxon>Streptophyta</taxon>
        <taxon>Embryophyta</taxon>
        <taxon>Tracheophyta</taxon>
        <taxon>Spermatophyta</taxon>
        <taxon>Magnoliopsida</taxon>
        <taxon>eudicotyledons</taxon>
        <taxon>Gunneridae</taxon>
        <taxon>Pentapetalae</taxon>
        <taxon>rosids</taxon>
        <taxon>fabids</taxon>
        <taxon>Celastrales</taxon>
        <taxon>Celastraceae</taxon>
        <taxon>Tripterygium</taxon>
    </lineage>
</organism>
<keyword evidence="5" id="KW-1185">Reference proteome</keyword>